<comment type="subcellular location">
    <subcellularLocation>
        <location evidence="4">Secreted</location>
    </subcellularLocation>
    <subcellularLocation>
        <location evidence="4">Bacterial flagellum</location>
    </subcellularLocation>
</comment>
<proteinExistence type="inferred from homology"/>
<dbReference type="PANTHER" id="PTHR42792:SF2">
    <property type="entry name" value="FLAGELLIN"/>
    <property type="match status" value="1"/>
</dbReference>
<dbReference type="Gene3D" id="2.170.280.10">
    <property type="entry name" value="f41 fragment of flagellin, middle domain"/>
    <property type="match status" value="1"/>
</dbReference>
<dbReference type="GO" id="GO:0005198">
    <property type="term" value="F:structural molecule activity"/>
    <property type="evidence" value="ECO:0007669"/>
    <property type="project" value="UniProtKB-UniRule"/>
</dbReference>
<evidence type="ECO:0000313" key="8">
    <source>
        <dbReference type="Proteomes" id="UP000587942"/>
    </source>
</evidence>
<dbReference type="GO" id="GO:0005576">
    <property type="term" value="C:extracellular region"/>
    <property type="evidence" value="ECO:0007669"/>
    <property type="project" value="UniProtKB-SubCell"/>
</dbReference>
<keyword evidence="7" id="KW-0966">Cell projection</keyword>
<dbReference type="SUPFAM" id="SSF64518">
    <property type="entry name" value="Phase 1 flagellin"/>
    <property type="match status" value="1"/>
</dbReference>
<dbReference type="EMBL" id="JAAVUM010000010">
    <property type="protein sequence ID" value="NKE06792.1"/>
    <property type="molecule type" value="Genomic_DNA"/>
</dbReference>
<dbReference type="InterPro" id="IPR042187">
    <property type="entry name" value="Flagellin_C_sub2"/>
</dbReference>
<reference evidence="7 8" key="1">
    <citation type="submission" date="2020-03" db="EMBL/GenBank/DDBJ databases">
        <authorList>
            <person name="Sun Q."/>
        </authorList>
    </citation>
    <scope>NUCLEOTIDE SEQUENCE [LARGE SCALE GENOMIC DNA]</scope>
    <source>
        <strain evidence="7 8">KACC 21451</strain>
    </source>
</reference>
<dbReference type="Gene3D" id="6.10.280.190">
    <property type="match status" value="1"/>
</dbReference>
<keyword evidence="7" id="KW-0282">Flagellum</keyword>
<comment type="similarity">
    <text evidence="1 4">Belongs to the bacterial flagellin family.</text>
</comment>
<keyword evidence="3 4" id="KW-0975">Bacterial flagellum</keyword>
<evidence type="ECO:0000256" key="2">
    <source>
        <dbReference type="ARBA" id="ARBA00020110"/>
    </source>
</evidence>
<evidence type="ECO:0000256" key="3">
    <source>
        <dbReference type="ARBA" id="ARBA00023143"/>
    </source>
</evidence>
<protein>
    <recommendedName>
        <fullName evidence="2 4">Flagellin</fullName>
    </recommendedName>
</protein>
<evidence type="ECO:0000259" key="5">
    <source>
        <dbReference type="Pfam" id="PF00669"/>
    </source>
</evidence>
<dbReference type="Pfam" id="PF00700">
    <property type="entry name" value="Flagellin_C"/>
    <property type="match status" value="1"/>
</dbReference>
<keyword evidence="7" id="KW-0969">Cilium</keyword>
<organism evidence="7 8">
    <name type="scientific">Mesobacillus selenatarsenatis</name>
    <dbReference type="NCBI Taxonomy" id="388741"/>
    <lineage>
        <taxon>Bacteria</taxon>
        <taxon>Bacillati</taxon>
        <taxon>Bacillota</taxon>
        <taxon>Bacilli</taxon>
        <taxon>Bacillales</taxon>
        <taxon>Bacillaceae</taxon>
        <taxon>Mesobacillus</taxon>
    </lineage>
</organism>
<dbReference type="PANTHER" id="PTHR42792">
    <property type="entry name" value="FLAGELLIN"/>
    <property type="match status" value="1"/>
</dbReference>
<dbReference type="RefSeq" id="WP_167833204.1">
    <property type="nucleotide sequence ID" value="NZ_JAAVUM010000010.1"/>
</dbReference>
<dbReference type="InterPro" id="IPR001029">
    <property type="entry name" value="Flagellin_N"/>
</dbReference>
<keyword evidence="4" id="KW-0964">Secreted</keyword>
<evidence type="ECO:0000256" key="1">
    <source>
        <dbReference type="ARBA" id="ARBA00005709"/>
    </source>
</evidence>
<sequence length="624" mass="66201">MRINHNISALNAYRNLAVNNTNTAKSLEKLSSGLRINKASDDAAGLAISEKMRSQIRGLEMAERNALDGISLIQTAEGALSSSHEILQRMRELAVQAANDSYTDTDRAEIQKEVNQLTSELNRIGNATEFNSASLLNGSRVNALSTNGKAFADGATSQFDAATGMDLTVGSELEPGNYTINVFKSPAGAYFPNGEESQVVELSTSDLTVTGTGSLTFTGNGISYDRSQGNPAPAVNDTITLEMLDATTFSVKNSSGTINDTYTIGDQYNNHGITFRIEDAAGFVAGDKAEFTIDADSGTAGTLQQGFAAGNTGNNDATFTQPITITTAAEAGDWTLTRNGTDWQVEFTPAGGSTATVSDTVGETALYNNHGISFQFASVDMADGDKITFSTSAAELFYKYSIEVGGVEQEVAAKVADGVDPVVLALDVTEGLSMNSLALKEGSFSFEVKEVATGNDGSLNFQIGANAGQSVTLEVNDMRAQALQVSANAAGEKSVTMQDGTVKQVWYTEVPSVTDGVSASNTEFAVDLTSHEKAQAAITVFSDAIQRVSSERARLGSIQNRLEHTVNNLRTMTENVTSSESRIRDLDMAKEMSTFTKNNILNQAAQAMLSQANQMPQGVLQLLK</sequence>
<dbReference type="InterPro" id="IPR001492">
    <property type="entry name" value="Flagellin"/>
</dbReference>
<accession>A0A846TMB9</accession>
<comment type="function">
    <text evidence="4">Flagellin is the subunit protein which polymerizes to form the filaments of bacterial flagella.</text>
</comment>
<gene>
    <name evidence="7" type="ORF">GWK17_15160</name>
</gene>
<dbReference type="AlphaFoldDB" id="A0A846TMB9"/>
<dbReference type="Proteomes" id="UP000587942">
    <property type="component" value="Unassembled WGS sequence"/>
</dbReference>
<dbReference type="Gene3D" id="6.10.10.10">
    <property type="entry name" value="Flagellar export chaperone, C-terminal domain"/>
    <property type="match status" value="1"/>
</dbReference>
<evidence type="ECO:0000256" key="4">
    <source>
        <dbReference type="RuleBase" id="RU362073"/>
    </source>
</evidence>
<evidence type="ECO:0000259" key="6">
    <source>
        <dbReference type="Pfam" id="PF00700"/>
    </source>
</evidence>
<dbReference type="InterPro" id="IPR046358">
    <property type="entry name" value="Flagellin_C"/>
</dbReference>
<dbReference type="Gene3D" id="1.20.1330.10">
    <property type="entry name" value="f41 fragment of flagellin, N-terminal domain"/>
    <property type="match status" value="2"/>
</dbReference>
<feature type="domain" description="Flagellin C-terminal" evidence="6">
    <location>
        <begin position="541"/>
        <end position="623"/>
    </location>
</feature>
<dbReference type="PRINTS" id="PR00207">
    <property type="entry name" value="FLAGELLIN"/>
</dbReference>
<dbReference type="Gene3D" id="2.30.220.10">
    <property type="entry name" value="f41 fragment of flagellin, C-terminal domain"/>
    <property type="match status" value="1"/>
</dbReference>
<dbReference type="GO" id="GO:0009288">
    <property type="term" value="C:bacterial-type flagellum"/>
    <property type="evidence" value="ECO:0007669"/>
    <property type="project" value="UniProtKB-SubCell"/>
</dbReference>
<dbReference type="Pfam" id="PF00669">
    <property type="entry name" value="Flagellin_N"/>
    <property type="match status" value="1"/>
</dbReference>
<name>A0A846TMB9_9BACI</name>
<evidence type="ECO:0000313" key="7">
    <source>
        <dbReference type="EMBL" id="NKE06792.1"/>
    </source>
</evidence>
<comment type="caution">
    <text evidence="7">The sequence shown here is derived from an EMBL/GenBank/DDBJ whole genome shotgun (WGS) entry which is preliminary data.</text>
</comment>
<feature type="domain" description="Flagellin N-terminal" evidence="5">
    <location>
        <begin position="3"/>
        <end position="139"/>
    </location>
</feature>